<gene>
    <name evidence="2" type="ORF">GALL_534280</name>
</gene>
<dbReference type="AlphaFoldDB" id="A0A1J5P0E4"/>
<feature type="compositionally biased region" description="Basic and acidic residues" evidence="1">
    <location>
        <begin position="189"/>
        <end position="207"/>
    </location>
</feature>
<evidence type="ECO:0000313" key="2">
    <source>
        <dbReference type="EMBL" id="OIQ65017.1"/>
    </source>
</evidence>
<protein>
    <submittedName>
        <fullName evidence="2">Uncharacterized protein</fullName>
    </submittedName>
</protein>
<proteinExistence type="predicted"/>
<reference evidence="2" key="1">
    <citation type="submission" date="2016-10" db="EMBL/GenBank/DDBJ databases">
        <title>Sequence of Gallionella enrichment culture.</title>
        <authorList>
            <person name="Poehlein A."/>
            <person name="Muehling M."/>
            <person name="Daniel R."/>
        </authorList>
    </citation>
    <scope>NUCLEOTIDE SEQUENCE</scope>
</reference>
<sequence length="319" mass="35543">MPGDRLKRAVDDRGVRWQQVLQHGRRQVLLVRQRQEAAHVLRQARPAERESRPQIGRGDVQHPVLAQQPQRLPRIDPVRRQDGTNLVGEGQLHRVEDVGNVLDALGHADRGDMHGRVDRGIDLPQDRRVVARRGADQGKRRGAEIAHRGPFAQEFRVAVVEHALAQPPSAGILQQRDNPVLRRTRRHGGAHDDGVRPRLASDRRADLPDDAVHVTQRHAAIGGAGRADGNERDLGAMHRRRDIVGRGQPALLDGPCDQRVDGFLDDRRPAGPQHCDLGRRHIDADDLMPQFREATAGDDADIADTEDRNTHALAILAVW</sequence>
<dbReference type="AntiFam" id="ANF00210">
    <property type="entry name" value="Shadow ORF (opposite tuaD)"/>
</dbReference>
<organism evidence="2">
    <name type="scientific">mine drainage metagenome</name>
    <dbReference type="NCBI Taxonomy" id="410659"/>
    <lineage>
        <taxon>unclassified sequences</taxon>
        <taxon>metagenomes</taxon>
        <taxon>ecological metagenomes</taxon>
    </lineage>
</organism>
<evidence type="ECO:0000256" key="1">
    <source>
        <dbReference type="SAM" id="MobiDB-lite"/>
    </source>
</evidence>
<feature type="region of interest" description="Disordered" evidence="1">
    <location>
        <begin position="185"/>
        <end position="207"/>
    </location>
</feature>
<accession>A0A1J5P0E4</accession>
<dbReference type="EMBL" id="MLJW01007656">
    <property type="protein sequence ID" value="OIQ65017.1"/>
    <property type="molecule type" value="Genomic_DNA"/>
</dbReference>
<name>A0A1J5P0E4_9ZZZZ</name>
<comment type="caution">
    <text evidence="2">The sequence shown here is derived from an EMBL/GenBank/DDBJ whole genome shotgun (WGS) entry which is preliminary data.</text>
</comment>